<dbReference type="Pfam" id="PF07589">
    <property type="entry name" value="PEP-CTERM"/>
    <property type="match status" value="1"/>
</dbReference>
<feature type="domain" description="Ice-binding protein C-terminal" evidence="1">
    <location>
        <begin position="274"/>
        <end position="294"/>
    </location>
</feature>
<reference evidence="2" key="1">
    <citation type="journal article" date="2015" name="Nature">
        <title>Complex archaea that bridge the gap between prokaryotes and eukaryotes.</title>
        <authorList>
            <person name="Spang A."/>
            <person name="Saw J.H."/>
            <person name="Jorgensen S.L."/>
            <person name="Zaremba-Niedzwiedzka K."/>
            <person name="Martijn J."/>
            <person name="Lind A.E."/>
            <person name="van Eijk R."/>
            <person name="Schleper C."/>
            <person name="Guy L."/>
            <person name="Ettema T.J."/>
        </authorList>
    </citation>
    <scope>NUCLEOTIDE SEQUENCE</scope>
</reference>
<comment type="caution">
    <text evidence="2">The sequence shown here is derived from an EMBL/GenBank/DDBJ whole genome shotgun (WGS) entry which is preliminary data.</text>
</comment>
<gene>
    <name evidence="2" type="ORF">LCGC14_2661530</name>
</gene>
<evidence type="ECO:0000313" key="2">
    <source>
        <dbReference type="EMBL" id="KKK96561.1"/>
    </source>
</evidence>
<dbReference type="NCBIfam" id="TIGR02595">
    <property type="entry name" value="PEP_CTERM"/>
    <property type="match status" value="1"/>
</dbReference>
<accession>A0A0F9CIQ9</accession>
<name>A0A0F9CIQ9_9ZZZZ</name>
<dbReference type="EMBL" id="LAZR01046428">
    <property type="protein sequence ID" value="KKK96561.1"/>
    <property type="molecule type" value="Genomic_DNA"/>
</dbReference>
<sequence length="296" mass="32439">MRSILAITLILCVASIASAQIYSNADTYTHESYWANWQHDGTQWNAVFPAGHWLENGYYGGKWYVRMRDSVGPGFNGTAVYNETTKPGLGPDYPASTWDSGYEYAPYENRPMFQFDISGLSGTQTTGVVRLFQGGYGSSGQPIITGTAYALTREIDETTTNSNHAAGVHWTTSGGDYATANATTFSYAIIRRNLDEQGDNDGTAAEEITFKGMAYVYIDVLDMLNAAIAAGDSQFGVILIPNGNNDFDDSNDLMSDLQTRNTPWDDDFKPLLIVPEPATMGMLVLGGLALLRRRHK</sequence>
<organism evidence="2">
    <name type="scientific">marine sediment metagenome</name>
    <dbReference type="NCBI Taxonomy" id="412755"/>
    <lineage>
        <taxon>unclassified sequences</taxon>
        <taxon>metagenomes</taxon>
        <taxon>ecological metagenomes</taxon>
    </lineage>
</organism>
<dbReference type="AlphaFoldDB" id="A0A0F9CIQ9"/>
<proteinExistence type="predicted"/>
<protein>
    <recommendedName>
        <fullName evidence="1">Ice-binding protein C-terminal domain-containing protein</fullName>
    </recommendedName>
</protein>
<evidence type="ECO:0000259" key="1">
    <source>
        <dbReference type="Pfam" id="PF07589"/>
    </source>
</evidence>
<dbReference type="InterPro" id="IPR013424">
    <property type="entry name" value="Ice-binding_C"/>
</dbReference>